<dbReference type="InterPro" id="IPR011009">
    <property type="entry name" value="Kinase-like_dom_sf"/>
</dbReference>
<dbReference type="GO" id="GO:0006646">
    <property type="term" value="P:phosphatidylethanolamine biosynthetic process"/>
    <property type="evidence" value="ECO:0007669"/>
    <property type="project" value="TreeGrafter"/>
</dbReference>
<dbReference type="Gene3D" id="3.90.1200.10">
    <property type="match status" value="1"/>
</dbReference>
<dbReference type="CDD" id="cd05151">
    <property type="entry name" value="ChoK-like"/>
    <property type="match status" value="1"/>
</dbReference>
<dbReference type="GO" id="GO:0005737">
    <property type="term" value="C:cytoplasm"/>
    <property type="evidence" value="ECO:0007669"/>
    <property type="project" value="TreeGrafter"/>
</dbReference>
<dbReference type="Proteomes" id="UP000294558">
    <property type="component" value="Unassembled WGS sequence"/>
</dbReference>
<dbReference type="RefSeq" id="WP_133868292.1">
    <property type="nucleotide sequence ID" value="NZ_SOAU01000001.1"/>
</dbReference>
<dbReference type="Pfam" id="PF01636">
    <property type="entry name" value="APH"/>
    <property type="match status" value="1"/>
</dbReference>
<dbReference type="PANTHER" id="PTHR22603">
    <property type="entry name" value="CHOLINE/ETHANOALAMINE KINASE"/>
    <property type="match status" value="1"/>
</dbReference>
<dbReference type="PANTHER" id="PTHR22603:SF66">
    <property type="entry name" value="ETHANOLAMINE KINASE"/>
    <property type="match status" value="1"/>
</dbReference>
<protein>
    <submittedName>
        <fullName evidence="2">Thiamine kinase-like enzyme</fullName>
    </submittedName>
</protein>
<evidence type="ECO:0000259" key="1">
    <source>
        <dbReference type="Pfam" id="PF01636"/>
    </source>
</evidence>
<name>A0A4R7HXS8_9ACTN</name>
<comment type="caution">
    <text evidence="2">The sequence shown here is derived from an EMBL/GenBank/DDBJ whole genome shotgun (WGS) entry which is preliminary data.</text>
</comment>
<sequence>MAPVTPWISMTATELGAALAGLPGWPFGSDVALTRIHAGFTNINWQMEAAGRHYFVKVPGPGTDAFIDRAVANQAALSAASAGVGPAVRFFDSDSGIEISDMLTGHRPTRRDEMNDPHFMGRLFAMYGVLHDGAPLGSTKTLFDMIDEHLEQIAASGRAPLPYQLEVQRRWAPIQRRYVDAGIDLVPGHNDMNPQNYMQAPDGTLKLIDFEYAANTDRYYELGGLVAMYGYDGAVLESLLEAYTGGEVDDGVRARVFLSGIGALVKWGHWSLLNSPVRDADYDYDKHGGGMLLGALSMMFDPRCERALAAL</sequence>
<dbReference type="Gene3D" id="3.30.200.20">
    <property type="entry name" value="Phosphorylase Kinase, domain 1"/>
    <property type="match status" value="1"/>
</dbReference>
<keyword evidence="2" id="KW-0808">Transferase</keyword>
<evidence type="ECO:0000313" key="2">
    <source>
        <dbReference type="EMBL" id="TDT15875.1"/>
    </source>
</evidence>
<proteinExistence type="predicted"/>
<dbReference type="OrthoDB" id="115252at2"/>
<dbReference type="EMBL" id="SOAU01000001">
    <property type="protein sequence ID" value="TDT15875.1"/>
    <property type="molecule type" value="Genomic_DNA"/>
</dbReference>
<accession>A0A4R7HXS8</accession>
<gene>
    <name evidence="2" type="ORF">BDK89_1454</name>
</gene>
<dbReference type="GO" id="GO:0004305">
    <property type="term" value="F:ethanolamine kinase activity"/>
    <property type="evidence" value="ECO:0007669"/>
    <property type="project" value="TreeGrafter"/>
</dbReference>
<organism evidence="2 3">
    <name type="scientific">Ilumatobacter fluminis</name>
    <dbReference type="NCBI Taxonomy" id="467091"/>
    <lineage>
        <taxon>Bacteria</taxon>
        <taxon>Bacillati</taxon>
        <taxon>Actinomycetota</taxon>
        <taxon>Acidimicrobiia</taxon>
        <taxon>Acidimicrobiales</taxon>
        <taxon>Ilumatobacteraceae</taxon>
        <taxon>Ilumatobacter</taxon>
    </lineage>
</organism>
<keyword evidence="2" id="KW-0418">Kinase</keyword>
<keyword evidence="3" id="KW-1185">Reference proteome</keyword>
<dbReference type="SUPFAM" id="SSF56112">
    <property type="entry name" value="Protein kinase-like (PK-like)"/>
    <property type="match status" value="1"/>
</dbReference>
<dbReference type="AlphaFoldDB" id="A0A4R7HXS8"/>
<feature type="domain" description="Aminoglycoside phosphotransferase" evidence="1">
    <location>
        <begin position="33"/>
        <end position="247"/>
    </location>
</feature>
<dbReference type="InterPro" id="IPR002575">
    <property type="entry name" value="Aminoglycoside_PTrfase"/>
</dbReference>
<evidence type="ECO:0000313" key="3">
    <source>
        <dbReference type="Proteomes" id="UP000294558"/>
    </source>
</evidence>
<reference evidence="2 3" key="1">
    <citation type="submission" date="2019-03" db="EMBL/GenBank/DDBJ databases">
        <title>Sequencing the genomes of 1000 actinobacteria strains.</title>
        <authorList>
            <person name="Klenk H.-P."/>
        </authorList>
    </citation>
    <scope>NUCLEOTIDE SEQUENCE [LARGE SCALE GENOMIC DNA]</scope>
    <source>
        <strain evidence="2 3">DSM 18936</strain>
    </source>
</reference>